<protein>
    <recommendedName>
        <fullName evidence="3">phospholipase D</fullName>
        <ecNumber evidence="3">3.1.4.4</ecNumber>
    </recommendedName>
</protein>
<dbReference type="SUPFAM" id="SSF56024">
    <property type="entry name" value="Phospholipase D/nuclease"/>
    <property type="match status" value="1"/>
</dbReference>
<evidence type="ECO:0000256" key="1">
    <source>
        <dbReference type="ARBA" id="ARBA00000798"/>
    </source>
</evidence>
<dbReference type="EMBL" id="JAUQSX010000003">
    <property type="protein sequence ID" value="MDO7846275.1"/>
    <property type="molecule type" value="Genomic_DNA"/>
</dbReference>
<dbReference type="PROSITE" id="PS50035">
    <property type="entry name" value="PLD"/>
    <property type="match status" value="1"/>
</dbReference>
<dbReference type="InterPro" id="IPR001736">
    <property type="entry name" value="PLipase_D/transphosphatidylase"/>
</dbReference>
<dbReference type="Gene3D" id="1.25.40.10">
    <property type="entry name" value="Tetratricopeptide repeat domain"/>
    <property type="match status" value="1"/>
</dbReference>
<dbReference type="PANTHER" id="PTHR43856">
    <property type="entry name" value="CARDIOLIPIN HYDROLASE"/>
    <property type="match status" value="1"/>
</dbReference>
<evidence type="ECO:0000256" key="5">
    <source>
        <dbReference type="ARBA" id="ARBA00022963"/>
    </source>
</evidence>
<keyword evidence="7" id="KW-0802">TPR repeat</keyword>
<dbReference type="CDD" id="cd09174">
    <property type="entry name" value="PLDc_Nuc_like_unchar2"/>
    <property type="match status" value="1"/>
</dbReference>
<dbReference type="Gene3D" id="3.30.870.10">
    <property type="entry name" value="Endonuclease Chain A"/>
    <property type="match status" value="1"/>
</dbReference>
<comment type="caution">
    <text evidence="9">The sequence shown here is derived from an EMBL/GenBank/DDBJ whole genome shotgun (WGS) entry which is preliminary data.</text>
</comment>
<dbReference type="Pfam" id="PF13181">
    <property type="entry name" value="TPR_8"/>
    <property type="match status" value="1"/>
</dbReference>
<accession>A0ABT9AAQ5</accession>
<feature type="domain" description="PLD phosphodiesterase" evidence="8">
    <location>
        <begin position="87"/>
        <end position="114"/>
    </location>
</feature>
<keyword evidence="5" id="KW-0442">Lipid degradation</keyword>
<name>A0ABT9AAQ5_9BACT</name>
<evidence type="ECO:0000256" key="2">
    <source>
        <dbReference type="ARBA" id="ARBA00008664"/>
    </source>
</evidence>
<evidence type="ECO:0000313" key="9">
    <source>
        <dbReference type="EMBL" id="MDO7846275.1"/>
    </source>
</evidence>
<evidence type="ECO:0000313" key="10">
    <source>
        <dbReference type="Proteomes" id="UP001167796"/>
    </source>
</evidence>
<dbReference type="PANTHER" id="PTHR43856:SF1">
    <property type="entry name" value="MITOCHONDRIAL CARDIOLIPIN HYDROLASE"/>
    <property type="match status" value="1"/>
</dbReference>
<dbReference type="InterPro" id="IPR019734">
    <property type="entry name" value="TPR_rpt"/>
</dbReference>
<evidence type="ECO:0000256" key="6">
    <source>
        <dbReference type="ARBA" id="ARBA00023098"/>
    </source>
</evidence>
<proteinExistence type="inferred from homology"/>
<keyword evidence="10" id="KW-1185">Reference proteome</keyword>
<evidence type="ECO:0000256" key="3">
    <source>
        <dbReference type="ARBA" id="ARBA00012027"/>
    </source>
</evidence>
<organism evidence="9 10">
    <name type="scientific">Hymenobacter mellowenesis</name>
    <dbReference type="NCBI Taxonomy" id="3063995"/>
    <lineage>
        <taxon>Bacteria</taxon>
        <taxon>Pseudomonadati</taxon>
        <taxon>Bacteroidota</taxon>
        <taxon>Cytophagia</taxon>
        <taxon>Cytophagales</taxon>
        <taxon>Hymenobacteraceae</taxon>
        <taxon>Hymenobacter</taxon>
    </lineage>
</organism>
<sequence length="393" mass="44257">MTSSAYFSGLSTLVQEELLKAKTSIEVAVAWFTDQSIFRVLVQQASNKVQVRVIIRRDAINFNALDEKRIPWQDLIAAGGQLLCSPDYPALHHKFCVVDGRSVLTGSYNWTYAARRNHENVVVCSEAEVVQGFGKAYETLFGASNLVKSIPALLPEDTSTGGEGQAKEAALELALRDGTKDNTTGESTYYQLVWESDAAYAAKKYKDAEAAAKKAILLKPHRVEGYYVLAGVYWRTNKLTECLALAEVAETEAPDASPKQRADLWNTIGLALDGLGRYKDAVRYFDRSINNEPENSIWYKNKYLTMLEWRPSEAKRVATEGRQRASAEIQKYKDGNDKSRLLRAYLVQSGLREHEQAAARRQDAREAQVVYERIPAEERDLHDLDEIKRLLRP</sequence>
<evidence type="ECO:0000256" key="7">
    <source>
        <dbReference type="PROSITE-ProRule" id="PRU00339"/>
    </source>
</evidence>
<gene>
    <name evidence="9" type="ORF">Q5H92_07905</name>
</gene>
<keyword evidence="4" id="KW-0378">Hydrolase</keyword>
<dbReference type="InterPro" id="IPR011990">
    <property type="entry name" value="TPR-like_helical_dom_sf"/>
</dbReference>
<dbReference type="Pfam" id="PF13091">
    <property type="entry name" value="PLDc_2"/>
    <property type="match status" value="1"/>
</dbReference>
<evidence type="ECO:0000256" key="4">
    <source>
        <dbReference type="ARBA" id="ARBA00022801"/>
    </source>
</evidence>
<dbReference type="EC" id="3.1.4.4" evidence="3"/>
<comment type="similarity">
    <text evidence="2">Belongs to the phospholipase D family.</text>
</comment>
<dbReference type="PROSITE" id="PS50293">
    <property type="entry name" value="TPR_REGION"/>
    <property type="match status" value="1"/>
</dbReference>
<keyword evidence="6" id="KW-0443">Lipid metabolism</keyword>
<dbReference type="Proteomes" id="UP001167796">
    <property type="component" value="Unassembled WGS sequence"/>
</dbReference>
<dbReference type="InterPro" id="IPR051406">
    <property type="entry name" value="PLD_domain"/>
</dbReference>
<dbReference type="SMART" id="SM00155">
    <property type="entry name" value="PLDc"/>
    <property type="match status" value="1"/>
</dbReference>
<dbReference type="SUPFAM" id="SSF48452">
    <property type="entry name" value="TPR-like"/>
    <property type="match status" value="1"/>
</dbReference>
<dbReference type="RefSeq" id="WP_305010964.1">
    <property type="nucleotide sequence ID" value="NZ_JAUQSX010000003.1"/>
</dbReference>
<comment type="catalytic activity">
    <reaction evidence="1">
        <text>a 1,2-diacyl-sn-glycero-3-phosphocholine + H2O = a 1,2-diacyl-sn-glycero-3-phosphate + choline + H(+)</text>
        <dbReference type="Rhea" id="RHEA:14445"/>
        <dbReference type="ChEBI" id="CHEBI:15354"/>
        <dbReference type="ChEBI" id="CHEBI:15377"/>
        <dbReference type="ChEBI" id="CHEBI:15378"/>
        <dbReference type="ChEBI" id="CHEBI:57643"/>
        <dbReference type="ChEBI" id="CHEBI:58608"/>
        <dbReference type="EC" id="3.1.4.4"/>
    </reaction>
</comment>
<dbReference type="SMART" id="SM00028">
    <property type="entry name" value="TPR"/>
    <property type="match status" value="1"/>
</dbReference>
<dbReference type="PROSITE" id="PS50005">
    <property type="entry name" value="TPR"/>
    <property type="match status" value="1"/>
</dbReference>
<dbReference type="InterPro" id="IPR025202">
    <property type="entry name" value="PLD-like_dom"/>
</dbReference>
<evidence type="ECO:0000259" key="8">
    <source>
        <dbReference type="PROSITE" id="PS50035"/>
    </source>
</evidence>
<feature type="repeat" description="TPR" evidence="7">
    <location>
        <begin position="262"/>
        <end position="295"/>
    </location>
</feature>
<reference evidence="9" key="1">
    <citation type="submission" date="2023-07" db="EMBL/GenBank/DDBJ databases">
        <authorList>
            <person name="Kim M.K."/>
        </authorList>
    </citation>
    <scope>NUCLEOTIDE SEQUENCE</scope>
    <source>
        <strain evidence="9">M29</strain>
    </source>
</reference>